<dbReference type="AlphaFoldDB" id="A0A1J1HKI4"/>
<evidence type="ECO:0000313" key="2">
    <source>
        <dbReference type="Proteomes" id="UP000183832"/>
    </source>
</evidence>
<sequence>MFGATVSKSEEEMKEKIIHYTRIIELEGNRYSNLCALTYTNKHANRTIIKTNTREVSISRRTDKWKKQFDDEKFSICCWKFCSSMTNGRHQITPEAKHETVLQILVKSLFRFIPITFYGCEVTNLLRFALLLILRMMLQISLLNFSNLIDIGYDEKGKASVFDKVSRIQRLKMAKKLFHLCKFYPSLPFIETFKTLLCSMLEAVKKDADDVQETSTWMKCGEKLSNSIISVTENAV</sequence>
<dbReference type="Proteomes" id="UP000183832">
    <property type="component" value="Unassembled WGS sequence"/>
</dbReference>
<protein>
    <submittedName>
        <fullName evidence="1">CLUMA_CG000787, isoform A</fullName>
    </submittedName>
</protein>
<organism evidence="1 2">
    <name type="scientific">Clunio marinus</name>
    <dbReference type="NCBI Taxonomy" id="568069"/>
    <lineage>
        <taxon>Eukaryota</taxon>
        <taxon>Metazoa</taxon>
        <taxon>Ecdysozoa</taxon>
        <taxon>Arthropoda</taxon>
        <taxon>Hexapoda</taxon>
        <taxon>Insecta</taxon>
        <taxon>Pterygota</taxon>
        <taxon>Neoptera</taxon>
        <taxon>Endopterygota</taxon>
        <taxon>Diptera</taxon>
        <taxon>Nematocera</taxon>
        <taxon>Chironomoidea</taxon>
        <taxon>Chironomidae</taxon>
        <taxon>Clunio</taxon>
    </lineage>
</organism>
<gene>
    <name evidence="1" type="ORF">CLUMA_CG000787</name>
</gene>
<keyword evidence="2" id="KW-1185">Reference proteome</keyword>
<evidence type="ECO:0000313" key="1">
    <source>
        <dbReference type="EMBL" id="CRK86974.1"/>
    </source>
</evidence>
<dbReference type="EMBL" id="CVRI01000002">
    <property type="protein sequence ID" value="CRK86974.1"/>
    <property type="molecule type" value="Genomic_DNA"/>
</dbReference>
<reference evidence="1 2" key="1">
    <citation type="submission" date="2015-04" db="EMBL/GenBank/DDBJ databases">
        <authorList>
            <person name="Syromyatnikov M.Y."/>
            <person name="Popov V.N."/>
        </authorList>
    </citation>
    <scope>NUCLEOTIDE SEQUENCE [LARGE SCALE GENOMIC DNA]</scope>
</reference>
<proteinExistence type="predicted"/>
<name>A0A1J1HKI4_9DIPT</name>
<accession>A0A1J1HKI4</accession>